<dbReference type="GO" id="GO:0017025">
    <property type="term" value="F:TBP-class protein binding"/>
    <property type="evidence" value="ECO:0007669"/>
    <property type="project" value="InterPro"/>
</dbReference>
<dbReference type="PANTHER" id="PTHR11618">
    <property type="entry name" value="TRANSCRIPTION INITIATION FACTOR IIB-RELATED"/>
    <property type="match status" value="1"/>
</dbReference>
<gene>
    <name evidence="5" type="ORF">COEREDRAFT_87553</name>
</gene>
<sequence>MAQSSVSLAVTGRMNVNTLLNPVSVTPRLVPLYARSVPGSTPTQVYCLPPSGLHPYSKIMDGSVGSGGTATAIHAYYQQHQRKRQRQHQELTRSRSDYCTQHTSNSKDSFERVLCRKESEFGPPTPNDDSRCLSESAIAQNNAEMIKKHYIYPHQPHIFVPVPQLVGYGVLNKSRSAECITTPHPNKEDNMMFTYDSSKAATTVLPSLCCAGDGPPLGFCPDLPWQLATENGDDLMPLPPAKRMRLETDDEAVFISKCRVPHDDDDKTGSVFSPTSARMGEHSHTSADVDGDEVSTMYNASYSDAISISDVPLLTTFPPSASPLSAPLASIEHGAVCRAETSALEETTERTIQRVTCNGEKNVTALDTPAASSFSDTDNNKSTADDTQSGTLNKDKPLVDWRALGVPVSIWDEAQVLYNRVKTLKEVQSRQPLRKKHVILAALMFILCRNNNYPRTFVEICAAANATKREIGVYYKLMRKVLGREYTSIQRAKPLEFLHRWCVVLELPEWVAKAASLVYERADERGIVQGKCPISVSAASMWLVIWCFNYRHSLHRMDYVLPESTAINSNAIPSIPGLVISIPLLLIDQREVCKAASVVTATLAGVFKQLFPEIKYLVNGLFDNYL</sequence>
<dbReference type="PRINTS" id="PR00685">
    <property type="entry name" value="TIFACTORIIB"/>
</dbReference>
<organism evidence="5 6">
    <name type="scientific">Coemansia reversa (strain ATCC 12441 / NRRL 1564)</name>
    <dbReference type="NCBI Taxonomy" id="763665"/>
    <lineage>
        <taxon>Eukaryota</taxon>
        <taxon>Fungi</taxon>
        <taxon>Fungi incertae sedis</taxon>
        <taxon>Zoopagomycota</taxon>
        <taxon>Kickxellomycotina</taxon>
        <taxon>Kickxellomycetes</taxon>
        <taxon>Kickxellales</taxon>
        <taxon>Kickxellaceae</taxon>
        <taxon>Coemansia</taxon>
    </lineage>
</organism>
<dbReference type="InterPro" id="IPR013150">
    <property type="entry name" value="TFIIB_cyclin"/>
</dbReference>
<reference evidence="5 6" key="1">
    <citation type="journal article" date="2015" name="Genome Biol. Evol.">
        <title>Phylogenomic analyses indicate that early fungi evolved digesting cell walls of algal ancestors of land plants.</title>
        <authorList>
            <person name="Chang Y."/>
            <person name="Wang S."/>
            <person name="Sekimoto S."/>
            <person name="Aerts A.L."/>
            <person name="Choi C."/>
            <person name="Clum A."/>
            <person name="LaButti K.M."/>
            <person name="Lindquist E.A."/>
            <person name="Yee Ngan C."/>
            <person name="Ohm R.A."/>
            <person name="Salamov A.A."/>
            <person name="Grigoriev I.V."/>
            <person name="Spatafora J.W."/>
            <person name="Berbee M.L."/>
        </authorList>
    </citation>
    <scope>NUCLEOTIDE SEQUENCE [LARGE SCALE GENOMIC DNA]</scope>
    <source>
        <strain evidence="5 6">NRRL 1564</strain>
    </source>
</reference>
<dbReference type="InterPro" id="IPR000812">
    <property type="entry name" value="TFIIB"/>
</dbReference>
<evidence type="ECO:0000256" key="3">
    <source>
        <dbReference type="SAM" id="MobiDB-lite"/>
    </source>
</evidence>
<protein>
    <recommendedName>
        <fullName evidence="4">Transcription factor TFIIB cyclin-like domain-containing protein</fullName>
    </recommendedName>
</protein>
<keyword evidence="1" id="KW-0805">Transcription regulation</keyword>
<dbReference type="SUPFAM" id="SSF47954">
    <property type="entry name" value="Cyclin-like"/>
    <property type="match status" value="2"/>
</dbReference>
<feature type="region of interest" description="Disordered" evidence="3">
    <location>
        <begin position="265"/>
        <end position="290"/>
    </location>
</feature>
<keyword evidence="2" id="KW-0804">Transcription</keyword>
<accession>A0A2G5B9X2</accession>
<dbReference type="PANTHER" id="PTHR11618:SF13">
    <property type="entry name" value="TRANSCRIPTION INITIATION FACTOR IIB"/>
    <property type="match status" value="1"/>
</dbReference>
<dbReference type="Gene3D" id="1.10.472.10">
    <property type="entry name" value="Cyclin-like"/>
    <property type="match status" value="2"/>
</dbReference>
<feature type="domain" description="Transcription factor TFIIB cyclin-like" evidence="4">
    <location>
        <begin position="492"/>
        <end position="556"/>
    </location>
</feature>
<keyword evidence="6" id="KW-1185">Reference proteome</keyword>
<dbReference type="Pfam" id="PF00382">
    <property type="entry name" value="TFIIB"/>
    <property type="match status" value="2"/>
</dbReference>
<dbReference type="GO" id="GO:0005634">
    <property type="term" value="C:nucleus"/>
    <property type="evidence" value="ECO:0007669"/>
    <property type="project" value="TreeGrafter"/>
</dbReference>
<name>A0A2G5B9X2_COERN</name>
<dbReference type="GO" id="GO:0097550">
    <property type="term" value="C:transcription preinitiation complex"/>
    <property type="evidence" value="ECO:0007669"/>
    <property type="project" value="TreeGrafter"/>
</dbReference>
<evidence type="ECO:0000313" key="6">
    <source>
        <dbReference type="Proteomes" id="UP000242474"/>
    </source>
</evidence>
<dbReference type="OrthoDB" id="25790at2759"/>
<dbReference type="InterPro" id="IPR036915">
    <property type="entry name" value="Cyclin-like_sf"/>
</dbReference>
<evidence type="ECO:0000313" key="5">
    <source>
        <dbReference type="EMBL" id="PIA15803.1"/>
    </source>
</evidence>
<evidence type="ECO:0000259" key="4">
    <source>
        <dbReference type="Pfam" id="PF00382"/>
    </source>
</evidence>
<dbReference type="GO" id="GO:0070897">
    <property type="term" value="P:transcription preinitiation complex assembly"/>
    <property type="evidence" value="ECO:0007669"/>
    <property type="project" value="InterPro"/>
</dbReference>
<proteinExistence type="predicted"/>
<dbReference type="STRING" id="763665.A0A2G5B9X2"/>
<dbReference type="Proteomes" id="UP000242474">
    <property type="component" value="Unassembled WGS sequence"/>
</dbReference>
<evidence type="ECO:0000256" key="2">
    <source>
        <dbReference type="ARBA" id="ARBA00023163"/>
    </source>
</evidence>
<dbReference type="AlphaFoldDB" id="A0A2G5B9X2"/>
<feature type="compositionally biased region" description="Polar residues" evidence="3">
    <location>
        <begin position="370"/>
        <end position="392"/>
    </location>
</feature>
<evidence type="ECO:0000256" key="1">
    <source>
        <dbReference type="ARBA" id="ARBA00023015"/>
    </source>
</evidence>
<dbReference type="EMBL" id="KZ303504">
    <property type="protein sequence ID" value="PIA15803.1"/>
    <property type="molecule type" value="Genomic_DNA"/>
</dbReference>
<feature type="region of interest" description="Disordered" evidence="3">
    <location>
        <begin position="368"/>
        <end position="392"/>
    </location>
</feature>
<feature type="domain" description="Transcription factor TFIIB cyclin-like" evidence="4">
    <location>
        <begin position="403"/>
        <end position="480"/>
    </location>
</feature>